<dbReference type="GO" id="GO:0007030">
    <property type="term" value="P:Golgi organization"/>
    <property type="evidence" value="ECO:0007669"/>
    <property type="project" value="TreeGrafter"/>
</dbReference>
<dbReference type="InterPro" id="IPR007265">
    <property type="entry name" value="COG_su3"/>
</dbReference>
<dbReference type="GO" id="GO:0006891">
    <property type="term" value="P:intra-Golgi vesicle-mediated transport"/>
    <property type="evidence" value="ECO:0007669"/>
    <property type="project" value="TreeGrafter"/>
</dbReference>
<evidence type="ECO:0000259" key="2">
    <source>
        <dbReference type="Pfam" id="PF04136"/>
    </source>
</evidence>
<accession>A0AAD2DBZ7</accession>
<keyword evidence="4" id="KW-1185">Reference proteome</keyword>
<proteinExistence type="predicted"/>
<evidence type="ECO:0000313" key="3">
    <source>
        <dbReference type="EMBL" id="CAI2386931.1"/>
    </source>
</evidence>
<dbReference type="Proteomes" id="UP001295684">
    <property type="component" value="Unassembled WGS sequence"/>
</dbReference>
<gene>
    <name evidence="3" type="ORF">ECRASSUSDP1_LOCUS28557</name>
</gene>
<dbReference type="EMBL" id="CAMPGE010029460">
    <property type="protein sequence ID" value="CAI2386931.1"/>
    <property type="molecule type" value="Genomic_DNA"/>
</dbReference>
<dbReference type="AlphaFoldDB" id="A0AAD2DBZ7"/>
<feature type="domain" description="Conserved oligomeric Golgi complex subunit 3 N-terminal" evidence="2">
    <location>
        <begin position="103"/>
        <end position="229"/>
    </location>
</feature>
<name>A0AAD2DBZ7_EUPCR</name>
<reference evidence="3" key="1">
    <citation type="submission" date="2023-07" db="EMBL/GenBank/DDBJ databases">
        <authorList>
            <consortium name="AG Swart"/>
            <person name="Singh M."/>
            <person name="Singh A."/>
            <person name="Seah K."/>
            <person name="Emmerich C."/>
        </authorList>
    </citation>
    <scope>NUCLEOTIDE SEQUENCE</scope>
    <source>
        <strain evidence="3">DP1</strain>
    </source>
</reference>
<sequence>MKDWNESTALTREERKALSAFIKELSNVCGSFTDFGLQKQPQAEESKSQHSQDAKVEPKEESKQTTIDEEVQQQNDRKAQKIKALDQSGQIINTWKDTSKINKSIQVHMKKVDTSEKNLFETTKGFRDTCVFYVKKNNNLTKLINGFEANLAYYMSYDELTKESNQVMENLEEDPKAFLSFVSKINHSLKYFKRNFDYKGSETYRERYQTLYNNTINFIVKHILECLRETHDKILVNFLKVLEYVKSNEEAPDNSMVKTIADIDLDLLYYTQSSCRYFKVKEVIVYLEEEKGAEIDRIYEYYLSKRQALLTYLLDDLYVYYDESYSLSQTFSSLLTYLKTLLSQESTFFYAHFAMVPKKYHEFQFFIEESVLQFLQQMIQREQSFEEIALSSDISADLMERSLNNRSKRKVIGRAHSDAHRTNITQTFIVKLQKSIDEKLSTLAHYKFLDFFDHAENIGEEVVKFTDQIMKSYEANKTIASQDGDESPINDKIEMMVKKRSALSVNNIVLWGSFRLEMINKGMELVEKLEKRVSDSVYKNVINELVAIIIRSIQCFNSPDAKIEHYFFIYQNLLILKNHFKDSLEEEQAEQARRARLEETKQTTNRAKFFDFDEKDNTTPGLEQETSVNPLEVGDMDGGLVHYLWETFRYWFVYDYQEVKENSLKIIEDELKKIAWNIKEIISRDMNLKDDSKESMEFLDKLRIYVESIDTPNTGEDLNYLFQLVLSYK</sequence>
<dbReference type="GO" id="GO:0006886">
    <property type="term" value="P:intracellular protein transport"/>
    <property type="evidence" value="ECO:0007669"/>
    <property type="project" value="InterPro"/>
</dbReference>
<dbReference type="Pfam" id="PF04136">
    <property type="entry name" value="COG3_N"/>
    <property type="match status" value="1"/>
</dbReference>
<feature type="compositionally biased region" description="Basic and acidic residues" evidence="1">
    <location>
        <begin position="42"/>
        <end position="63"/>
    </location>
</feature>
<evidence type="ECO:0000256" key="1">
    <source>
        <dbReference type="SAM" id="MobiDB-lite"/>
    </source>
</evidence>
<dbReference type="GO" id="GO:0005801">
    <property type="term" value="C:cis-Golgi network"/>
    <property type="evidence" value="ECO:0007669"/>
    <property type="project" value="InterPro"/>
</dbReference>
<comment type="caution">
    <text evidence="3">The sequence shown here is derived from an EMBL/GenBank/DDBJ whole genome shotgun (WGS) entry which is preliminary data.</text>
</comment>
<dbReference type="GO" id="GO:0016020">
    <property type="term" value="C:membrane"/>
    <property type="evidence" value="ECO:0007669"/>
    <property type="project" value="InterPro"/>
</dbReference>
<dbReference type="PANTHER" id="PTHR13302:SF8">
    <property type="entry name" value="CONSERVED OLIGOMERIC GOLGI COMPLEX SUBUNIT 3"/>
    <property type="match status" value="1"/>
</dbReference>
<evidence type="ECO:0000313" key="4">
    <source>
        <dbReference type="Proteomes" id="UP001295684"/>
    </source>
</evidence>
<dbReference type="PANTHER" id="PTHR13302">
    <property type="entry name" value="CONSERVED OLIGOMERIC GOLGI COMPLEX COMPONENT 3"/>
    <property type="match status" value="1"/>
</dbReference>
<dbReference type="InterPro" id="IPR048320">
    <property type="entry name" value="COG3_N"/>
</dbReference>
<protein>
    <recommendedName>
        <fullName evidence="2">Conserved oligomeric Golgi complex subunit 3 N-terminal domain-containing protein</fullName>
    </recommendedName>
</protein>
<dbReference type="GO" id="GO:0017119">
    <property type="term" value="C:Golgi transport complex"/>
    <property type="evidence" value="ECO:0007669"/>
    <property type="project" value="TreeGrafter"/>
</dbReference>
<organism evidence="3 4">
    <name type="scientific">Euplotes crassus</name>
    <dbReference type="NCBI Taxonomy" id="5936"/>
    <lineage>
        <taxon>Eukaryota</taxon>
        <taxon>Sar</taxon>
        <taxon>Alveolata</taxon>
        <taxon>Ciliophora</taxon>
        <taxon>Intramacronucleata</taxon>
        <taxon>Spirotrichea</taxon>
        <taxon>Hypotrichia</taxon>
        <taxon>Euplotida</taxon>
        <taxon>Euplotidae</taxon>
        <taxon>Moneuplotes</taxon>
    </lineage>
</organism>
<feature type="region of interest" description="Disordered" evidence="1">
    <location>
        <begin position="38"/>
        <end position="83"/>
    </location>
</feature>